<organism evidence="1 2">
    <name type="scientific">Microscilla marina ATCC 23134</name>
    <dbReference type="NCBI Taxonomy" id="313606"/>
    <lineage>
        <taxon>Bacteria</taxon>
        <taxon>Pseudomonadati</taxon>
        <taxon>Bacteroidota</taxon>
        <taxon>Cytophagia</taxon>
        <taxon>Cytophagales</taxon>
        <taxon>Microscillaceae</taxon>
        <taxon>Microscilla</taxon>
    </lineage>
</organism>
<evidence type="ECO:0008006" key="3">
    <source>
        <dbReference type="Google" id="ProtNLM"/>
    </source>
</evidence>
<name>A1ZYT9_MICM2</name>
<proteinExistence type="predicted"/>
<dbReference type="AlphaFoldDB" id="A1ZYT9"/>
<dbReference type="EMBL" id="AAWS01000069">
    <property type="protein sequence ID" value="EAY24436.1"/>
    <property type="molecule type" value="Genomic_DNA"/>
</dbReference>
<gene>
    <name evidence="1" type="ORF">M23134_06290</name>
</gene>
<comment type="caution">
    <text evidence="1">The sequence shown here is derived from an EMBL/GenBank/DDBJ whole genome shotgun (WGS) entry which is preliminary data.</text>
</comment>
<reference evidence="1 2" key="1">
    <citation type="submission" date="2007-01" db="EMBL/GenBank/DDBJ databases">
        <authorList>
            <person name="Haygood M."/>
            <person name="Podell S."/>
            <person name="Anderson C."/>
            <person name="Hopkinson B."/>
            <person name="Roe K."/>
            <person name="Barbeau K."/>
            <person name="Gaasterland T."/>
            <person name="Ferriera S."/>
            <person name="Johnson J."/>
            <person name="Kravitz S."/>
            <person name="Beeson K."/>
            <person name="Sutton G."/>
            <person name="Rogers Y.-H."/>
            <person name="Friedman R."/>
            <person name="Frazier M."/>
            <person name="Venter J.C."/>
        </authorList>
    </citation>
    <scope>NUCLEOTIDE SEQUENCE [LARGE SCALE GENOMIC DNA]</scope>
    <source>
        <strain evidence="1 2">ATCC 23134</strain>
    </source>
</reference>
<accession>A1ZYT9</accession>
<evidence type="ECO:0000313" key="1">
    <source>
        <dbReference type="EMBL" id="EAY24436.1"/>
    </source>
</evidence>
<evidence type="ECO:0000313" key="2">
    <source>
        <dbReference type="Proteomes" id="UP000004095"/>
    </source>
</evidence>
<dbReference type="Proteomes" id="UP000004095">
    <property type="component" value="Unassembled WGS sequence"/>
</dbReference>
<protein>
    <recommendedName>
        <fullName evidence="3">Outer membrane protein beta-barrel domain-containing protein</fullName>
    </recommendedName>
</protein>
<dbReference type="eggNOG" id="ENOG5033FSQ">
    <property type="taxonomic scope" value="Bacteria"/>
</dbReference>
<sequence length="223" mass="24378">MFISNTQQSKRIKMKKITLSLWMVLFIIVTIQAQNQPTTLFGKKSGIKISGFGGPSISMSMLDGAGTLNMGGGGGVLLGNFFIGGYGSSTVTPNVKRMVNNENLRLKLVQGGIWTGYSFNPSRALHITTSLKAGLGALRLYQSNSNFVFTNYHNDDHSVRSEWVGTLLPELGIELNMTHFFRIALTGGYQVGFYDNAVKTDMGSKIDLNGVVGAVTFKFGWFR</sequence>
<keyword evidence="2" id="KW-1185">Reference proteome</keyword>